<sequence>MKCWSVISIGAEIVRISLARLDDVDEGQLAPALDEHLSGLTSAALVLADACLELSETPLETPGAQSRRMVERRLAARPTMEVEWLGLVEQLDSLISRCQEQLAFAGKEATFD</sequence>
<gene>
    <name evidence="1" type="ORF">BKG82_18730</name>
</gene>
<reference evidence="1 2" key="1">
    <citation type="submission" date="2016-10" db="EMBL/GenBank/DDBJ databases">
        <title>Evaluation of Human, Veterinary and Environmental Mycobacterium chelonae Isolates by Core Genome Phylogenomic Analysis, Targeted Gene Comparison, and Anti-microbial Susceptibility Patterns: A Tale of Mistaken Identities.</title>
        <authorList>
            <person name="Fogelson S.B."/>
            <person name="Camus A.C."/>
            <person name="Lorenz W."/>
            <person name="Vasireddy R."/>
            <person name="Vasireddy S."/>
            <person name="Smith T."/>
            <person name="Brown-Elliott B.A."/>
            <person name="Wallace R.J.Jr."/>
            <person name="Hasan N.A."/>
            <person name="Reischl U."/>
            <person name="Sanchez S."/>
        </authorList>
    </citation>
    <scope>NUCLEOTIDE SEQUENCE [LARGE SCALE GENOMIC DNA]</scope>
    <source>
        <strain evidence="1 2">15515</strain>
    </source>
</reference>
<evidence type="ECO:0000313" key="2">
    <source>
        <dbReference type="Proteomes" id="UP000180043"/>
    </source>
</evidence>
<evidence type="ECO:0000313" key="1">
    <source>
        <dbReference type="EMBL" id="OHU52305.1"/>
    </source>
</evidence>
<dbReference type="AlphaFoldDB" id="A0A1S1LNL6"/>
<dbReference type="Proteomes" id="UP000180043">
    <property type="component" value="Unassembled WGS sequence"/>
</dbReference>
<name>A0A1S1LNL6_MYCCH</name>
<accession>A0A1S1LNL6</accession>
<proteinExistence type="predicted"/>
<dbReference type="EMBL" id="MLIQ01000021">
    <property type="protein sequence ID" value="OHU52305.1"/>
    <property type="molecule type" value="Genomic_DNA"/>
</dbReference>
<organism evidence="1 2">
    <name type="scientific">Mycobacteroides chelonae</name>
    <name type="common">Mycobacterium chelonae</name>
    <dbReference type="NCBI Taxonomy" id="1774"/>
    <lineage>
        <taxon>Bacteria</taxon>
        <taxon>Bacillati</taxon>
        <taxon>Actinomycetota</taxon>
        <taxon>Actinomycetes</taxon>
        <taxon>Mycobacteriales</taxon>
        <taxon>Mycobacteriaceae</taxon>
        <taxon>Mycobacteroides</taxon>
    </lineage>
</organism>
<dbReference type="RefSeq" id="WP_070947587.1">
    <property type="nucleotide sequence ID" value="NZ_MLIQ01000021.1"/>
</dbReference>
<comment type="caution">
    <text evidence="1">The sequence shown here is derived from an EMBL/GenBank/DDBJ whole genome shotgun (WGS) entry which is preliminary data.</text>
</comment>
<protein>
    <submittedName>
        <fullName evidence="1">Uncharacterized protein</fullName>
    </submittedName>
</protein>